<feature type="transmembrane region" description="Helical" evidence="1">
    <location>
        <begin position="21"/>
        <end position="43"/>
    </location>
</feature>
<protein>
    <submittedName>
        <fullName evidence="2">Uncharacterized protein</fullName>
    </submittedName>
</protein>
<reference evidence="2 3" key="1">
    <citation type="submission" date="2023-03" db="EMBL/GenBank/DDBJ databases">
        <authorList>
            <person name="Mo P."/>
        </authorList>
    </citation>
    <scope>NUCLEOTIDE SEQUENCE [LARGE SCALE GENOMIC DNA]</scope>
    <source>
        <strain evidence="2 3">HUAS 5</strain>
    </source>
</reference>
<dbReference type="RefSeq" id="WP_279336225.1">
    <property type="nucleotide sequence ID" value="NZ_CP121682.1"/>
</dbReference>
<keyword evidence="1" id="KW-1133">Transmembrane helix</keyword>
<proteinExistence type="predicted"/>
<name>A0ABY8K656_9ACTN</name>
<organism evidence="2 3">
    <name type="scientific">Streptomyces cathayae</name>
    <dbReference type="NCBI Taxonomy" id="3031124"/>
    <lineage>
        <taxon>Bacteria</taxon>
        <taxon>Bacillati</taxon>
        <taxon>Actinomycetota</taxon>
        <taxon>Actinomycetes</taxon>
        <taxon>Kitasatosporales</taxon>
        <taxon>Streptomycetaceae</taxon>
        <taxon>Streptomyces</taxon>
    </lineage>
</organism>
<evidence type="ECO:0000313" key="2">
    <source>
        <dbReference type="EMBL" id="WGD43173.1"/>
    </source>
</evidence>
<feature type="transmembrane region" description="Helical" evidence="1">
    <location>
        <begin position="63"/>
        <end position="83"/>
    </location>
</feature>
<dbReference type="Proteomes" id="UP001216440">
    <property type="component" value="Chromosome"/>
</dbReference>
<gene>
    <name evidence="2" type="ORF">PYS65_25270</name>
</gene>
<evidence type="ECO:0000313" key="3">
    <source>
        <dbReference type="Proteomes" id="UP001216440"/>
    </source>
</evidence>
<accession>A0ABY8K656</accession>
<evidence type="ECO:0000256" key="1">
    <source>
        <dbReference type="SAM" id="Phobius"/>
    </source>
</evidence>
<dbReference type="EMBL" id="CP121682">
    <property type="protein sequence ID" value="WGD43173.1"/>
    <property type="molecule type" value="Genomic_DNA"/>
</dbReference>
<keyword evidence="3" id="KW-1185">Reference proteome</keyword>
<sequence length="90" mass="9544">MNQVDLIELAERVSSEMHVGSVVFSGIMFPVGLVIACNIAQMADRVFLFLAGVLPGPVERATPGSLRFAAGILAFLSLIGLVVEIRMGLT</sequence>
<keyword evidence="1" id="KW-0472">Membrane</keyword>
<keyword evidence="1" id="KW-0812">Transmembrane</keyword>